<dbReference type="InterPro" id="IPR000073">
    <property type="entry name" value="AB_hydrolase_1"/>
</dbReference>
<keyword evidence="3" id="KW-1185">Reference proteome</keyword>
<organism evidence="2 3">
    <name type="scientific">Thalassovita aquimarina</name>
    <dbReference type="NCBI Taxonomy" id="2785917"/>
    <lineage>
        <taxon>Bacteria</taxon>
        <taxon>Pseudomonadati</taxon>
        <taxon>Pseudomonadota</taxon>
        <taxon>Alphaproteobacteria</taxon>
        <taxon>Rhodobacterales</taxon>
        <taxon>Roseobacteraceae</taxon>
        <taxon>Thalassovita</taxon>
    </lineage>
</organism>
<dbReference type="Proteomes" id="UP001195941">
    <property type="component" value="Unassembled WGS sequence"/>
</dbReference>
<protein>
    <submittedName>
        <fullName evidence="2">Alpha/beta hydrolase</fullName>
    </submittedName>
</protein>
<dbReference type="RefSeq" id="WP_212701977.1">
    <property type="nucleotide sequence ID" value="NZ_JADMKU010000015.1"/>
</dbReference>
<keyword evidence="2" id="KW-0378">Hydrolase</keyword>
<dbReference type="InterPro" id="IPR029058">
    <property type="entry name" value="AB_hydrolase_fold"/>
</dbReference>
<name>A0ABS5HU39_9RHOB</name>
<dbReference type="Gene3D" id="3.40.50.1820">
    <property type="entry name" value="alpha/beta hydrolase"/>
    <property type="match status" value="1"/>
</dbReference>
<comment type="caution">
    <text evidence="2">The sequence shown here is derived from an EMBL/GenBank/DDBJ whole genome shotgun (WGS) entry which is preliminary data.</text>
</comment>
<dbReference type="GO" id="GO:0016787">
    <property type="term" value="F:hydrolase activity"/>
    <property type="evidence" value="ECO:0007669"/>
    <property type="project" value="UniProtKB-KW"/>
</dbReference>
<reference evidence="2 3" key="1">
    <citation type="journal article" date="2021" name="Arch. Microbiol.">
        <title>Thalassobius aquimarinus sp. nov., isolated from the Sea of Japan seashore.</title>
        <authorList>
            <person name="Kurilenko V.V."/>
            <person name="Romanenko L.A."/>
            <person name="Chernysheva N.Y."/>
            <person name="Velansky P.V."/>
            <person name="Tekutyeva L.A."/>
            <person name="Isaeva M.P."/>
            <person name="Mikhailov V.V."/>
        </authorList>
    </citation>
    <scope>NUCLEOTIDE SEQUENCE [LARGE SCALE GENOMIC DNA]</scope>
    <source>
        <strain evidence="2 3">KMM 8518</strain>
    </source>
</reference>
<dbReference type="SUPFAM" id="SSF53474">
    <property type="entry name" value="alpha/beta-Hydrolases"/>
    <property type="match status" value="1"/>
</dbReference>
<feature type="domain" description="AB hydrolase-1" evidence="1">
    <location>
        <begin position="35"/>
        <end position="254"/>
    </location>
</feature>
<dbReference type="PANTHER" id="PTHR43689:SF8">
    <property type="entry name" value="ALPHA_BETA-HYDROLASES SUPERFAMILY PROTEIN"/>
    <property type="match status" value="1"/>
</dbReference>
<dbReference type="Pfam" id="PF12697">
    <property type="entry name" value="Abhydrolase_6"/>
    <property type="match status" value="1"/>
</dbReference>
<evidence type="ECO:0000313" key="3">
    <source>
        <dbReference type="Proteomes" id="UP001195941"/>
    </source>
</evidence>
<accession>A0ABS5HU39</accession>
<dbReference type="EMBL" id="JADMKU010000015">
    <property type="protein sequence ID" value="MBR9652441.1"/>
    <property type="molecule type" value="Genomic_DNA"/>
</dbReference>
<evidence type="ECO:0000313" key="2">
    <source>
        <dbReference type="EMBL" id="MBR9652441.1"/>
    </source>
</evidence>
<proteinExistence type="predicted"/>
<dbReference type="PANTHER" id="PTHR43689">
    <property type="entry name" value="HYDROLASE"/>
    <property type="match status" value="1"/>
</dbReference>
<gene>
    <name evidence="2" type="ORF">IT775_15080</name>
</gene>
<evidence type="ECO:0000259" key="1">
    <source>
        <dbReference type="Pfam" id="PF12697"/>
    </source>
</evidence>
<sequence>MLIDWKDGQTGALTAGGKSLEYACFGPAPEQAPTIVMLHEGLGCVALWRDFPQRVAQATGFGVFVYSRAGYGQSDPVDLPRPLDYMTREALDVLPGALDVIGFQNGILFGHSDGATIAAIYAGSVEDFRVRGLILMAPHFFTEDMGLAEIAKAKELYETGDLRDRMARYHRDPDNAFRGWNDSWLAPGFKDWNVGEVIDYLRIPVLAIQGRDDQYGTLAQIEEIDSRCYAPVEIAILDDCRHAPHLDQPERTLAEIAEFADRLERIEHESVPVT</sequence>